<evidence type="ECO:0000313" key="1">
    <source>
        <dbReference type="EMBL" id="CAG8799687.1"/>
    </source>
</evidence>
<comment type="caution">
    <text evidence="1">The sequence shown here is derived from an EMBL/GenBank/DDBJ whole genome shotgun (WGS) entry which is preliminary data.</text>
</comment>
<dbReference type="EMBL" id="CAJVPW010078495">
    <property type="protein sequence ID" value="CAG8799687.1"/>
    <property type="molecule type" value="Genomic_DNA"/>
</dbReference>
<protein>
    <submittedName>
        <fullName evidence="1">13556_t:CDS:1</fullName>
    </submittedName>
</protein>
<organism evidence="1 2">
    <name type="scientific">Cetraspora pellucida</name>
    <dbReference type="NCBI Taxonomy" id="1433469"/>
    <lineage>
        <taxon>Eukaryota</taxon>
        <taxon>Fungi</taxon>
        <taxon>Fungi incertae sedis</taxon>
        <taxon>Mucoromycota</taxon>
        <taxon>Glomeromycotina</taxon>
        <taxon>Glomeromycetes</taxon>
        <taxon>Diversisporales</taxon>
        <taxon>Gigasporaceae</taxon>
        <taxon>Cetraspora</taxon>
    </lineage>
</organism>
<accession>A0ACA9RN85</accession>
<name>A0ACA9RN85_9GLOM</name>
<gene>
    <name evidence="1" type="ORF">SPELUC_LOCUS17953</name>
</gene>
<proteinExistence type="predicted"/>
<feature type="non-terminal residue" evidence="1">
    <location>
        <position position="1"/>
    </location>
</feature>
<keyword evidence="2" id="KW-1185">Reference proteome</keyword>
<reference evidence="1" key="1">
    <citation type="submission" date="2021-06" db="EMBL/GenBank/DDBJ databases">
        <authorList>
            <person name="Kallberg Y."/>
            <person name="Tangrot J."/>
            <person name="Rosling A."/>
        </authorList>
    </citation>
    <scope>NUCLEOTIDE SEQUENCE</scope>
    <source>
        <strain evidence="1">28 12/20/2015</strain>
    </source>
</reference>
<dbReference type="Proteomes" id="UP000789366">
    <property type="component" value="Unassembled WGS sequence"/>
</dbReference>
<evidence type="ECO:0000313" key="2">
    <source>
        <dbReference type="Proteomes" id="UP000789366"/>
    </source>
</evidence>
<sequence>ARDYLEMTKLLLASQANPNAQDGEGNTPLHFAAEGNNLKLLKCLVKNKYGNSKGDINALNNYG</sequence>